<dbReference type="AlphaFoldDB" id="A0A7Y9GE55"/>
<evidence type="ECO:0000313" key="1">
    <source>
        <dbReference type="EMBL" id="NYE14774.1"/>
    </source>
</evidence>
<gene>
    <name evidence="1" type="ORF">BJ999_005070</name>
</gene>
<comment type="caution">
    <text evidence="1">The sequence shown here is derived from an EMBL/GenBank/DDBJ whole genome shotgun (WGS) entry which is preliminary data.</text>
</comment>
<proteinExistence type="predicted"/>
<name>A0A7Y9GE55_9ACTN</name>
<protein>
    <submittedName>
        <fullName evidence="1">Uncharacterized protein</fullName>
    </submittedName>
</protein>
<dbReference type="Proteomes" id="UP000591272">
    <property type="component" value="Unassembled WGS sequence"/>
</dbReference>
<sequence>MSHDEDPLCAVFMPALVVILHAAEQEKGEPLTEAEVLAIRDDAVCMTVPLSVADDLERSRGYSDIPPADCWHAWLSVREQIAAE</sequence>
<dbReference type="EMBL" id="JACCBT010000001">
    <property type="protein sequence ID" value="NYE14774.1"/>
    <property type="molecule type" value="Genomic_DNA"/>
</dbReference>
<dbReference type="RefSeq" id="WP_179835595.1">
    <property type="nucleotide sequence ID" value="NZ_BMRD01000010.1"/>
</dbReference>
<reference evidence="1 2" key="1">
    <citation type="submission" date="2020-07" db="EMBL/GenBank/DDBJ databases">
        <title>Sequencing the genomes of 1000 actinobacteria strains.</title>
        <authorList>
            <person name="Klenk H.-P."/>
        </authorList>
    </citation>
    <scope>NUCLEOTIDE SEQUENCE [LARGE SCALE GENOMIC DNA]</scope>
    <source>
        <strain evidence="1 2">DSM 43461</strain>
    </source>
</reference>
<keyword evidence="2" id="KW-1185">Reference proteome</keyword>
<evidence type="ECO:0000313" key="2">
    <source>
        <dbReference type="Proteomes" id="UP000591272"/>
    </source>
</evidence>
<accession>A0A7Y9GE55</accession>
<organism evidence="1 2">
    <name type="scientific">Actinomadura citrea</name>
    <dbReference type="NCBI Taxonomy" id="46158"/>
    <lineage>
        <taxon>Bacteria</taxon>
        <taxon>Bacillati</taxon>
        <taxon>Actinomycetota</taxon>
        <taxon>Actinomycetes</taxon>
        <taxon>Streptosporangiales</taxon>
        <taxon>Thermomonosporaceae</taxon>
        <taxon>Actinomadura</taxon>
    </lineage>
</organism>